<keyword evidence="2" id="KW-0812">Transmembrane</keyword>
<dbReference type="InterPro" id="IPR043138">
    <property type="entry name" value="GGT_lsub"/>
</dbReference>
<keyword evidence="2" id="KW-0378">Hydrolase</keyword>
<dbReference type="InterPro" id="IPR000101">
    <property type="entry name" value="GGT_peptidase"/>
</dbReference>
<dbReference type="Pfam" id="PF01019">
    <property type="entry name" value="G_glu_transpept"/>
    <property type="match status" value="1"/>
</dbReference>
<comment type="catalytic activity">
    <reaction evidence="2">
        <text>glutathione + H2O = L-cysteinylglycine + L-glutamate</text>
        <dbReference type="Rhea" id="RHEA:28807"/>
        <dbReference type="ChEBI" id="CHEBI:15377"/>
        <dbReference type="ChEBI" id="CHEBI:29985"/>
        <dbReference type="ChEBI" id="CHEBI:57925"/>
        <dbReference type="ChEBI" id="CHEBI:61694"/>
        <dbReference type="EC" id="3.4.19.13"/>
    </reaction>
</comment>
<dbReference type="Gene3D" id="3.60.20.40">
    <property type="match status" value="1"/>
</dbReference>
<dbReference type="InterPro" id="IPR043137">
    <property type="entry name" value="GGT_ssub_C"/>
</dbReference>
<dbReference type="PANTHER" id="PTHR11686:SF9">
    <property type="entry name" value="RE13973P"/>
    <property type="match status" value="1"/>
</dbReference>
<keyword evidence="2" id="KW-1133">Transmembrane helix</keyword>
<evidence type="ECO:0000256" key="2">
    <source>
        <dbReference type="RuleBase" id="RU368068"/>
    </source>
</evidence>
<comment type="catalytic activity">
    <reaction evidence="2">
        <text>an N-terminal (5-L-glutamyl)-[peptide] + an alpha-amino acid = 5-L-glutamyl amino acid + an N-terminal L-alpha-aminoacyl-[peptide]</text>
        <dbReference type="Rhea" id="RHEA:23904"/>
        <dbReference type="Rhea" id="RHEA-COMP:9780"/>
        <dbReference type="Rhea" id="RHEA-COMP:9795"/>
        <dbReference type="ChEBI" id="CHEBI:77644"/>
        <dbReference type="ChEBI" id="CHEBI:78597"/>
        <dbReference type="ChEBI" id="CHEBI:78599"/>
        <dbReference type="ChEBI" id="CHEBI:78608"/>
        <dbReference type="EC" id="2.3.2.2"/>
    </reaction>
</comment>
<dbReference type="EC" id="3.4.19.13" evidence="2"/>
<comment type="function">
    <text evidence="2">Cleaves the gamma-glutamyl peptide bond of glutathione and glutathione conjugates.</text>
</comment>
<comment type="subcellular location">
    <subcellularLocation>
        <location evidence="2">Membrane</location>
        <topology evidence="2">Single-pass type II membrane protein</topology>
    </subcellularLocation>
</comment>
<comment type="catalytic activity">
    <reaction evidence="2">
        <text>an S-substituted glutathione + H2O = an S-substituted L-cysteinylglycine + L-glutamate</text>
        <dbReference type="Rhea" id="RHEA:59468"/>
        <dbReference type="ChEBI" id="CHEBI:15377"/>
        <dbReference type="ChEBI" id="CHEBI:29985"/>
        <dbReference type="ChEBI" id="CHEBI:90779"/>
        <dbReference type="ChEBI" id="CHEBI:143103"/>
        <dbReference type="EC" id="3.4.19.13"/>
    </reaction>
</comment>
<keyword evidence="4" id="KW-1185">Reference proteome</keyword>
<gene>
    <name evidence="3" type="ORF">CVLEPA_LOCUS26458</name>
</gene>
<comment type="caution">
    <text evidence="3">The sequence shown here is derived from an EMBL/GenBank/DDBJ whole genome shotgun (WGS) entry which is preliminary data.</text>
</comment>
<proteinExistence type="inferred from homology"/>
<evidence type="ECO:0000313" key="3">
    <source>
        <dbReference type="EMBL" id="CAK8693135.1"/>
    </source>
</evidence>
<sequence>MIEMSILSEKQHRGVRRQLESLEKIFWVIFALAALLCMVLYYGQPFSLISGNGPETFPATETFDNAAVAADAGNCSDIGKQILMKGGSVVDAAIAAMLCVGVCNSQSCGLGGGFFMTIYNATAGTATIIDARDVAPNLASRDMYGKEELLSEIGTLAVAVPGQIAGFWEAHQRFGKLPWKDLFEPSIKIAEEGYVVGTAHAEAIALIAPNILDRDLNLWPVFTNLDGSLKKAGDTIRRPQLAATLRTIADKGADVFYRGSLASDIVADLRDGYVLKPGGESIMTETDLDNYRTNVKPALNVTVGDFALFVPGPPASGSVLALILNILDGYNFTPEDMSEGRKMLTYHRMIEAFRFAYARRSWLGDDRTNKNITEVAINMTSKLYAESLRLKINDSFTQEPGYYDEQFVLPDDRGTSHLCVVGPGGHAVSMTSSLNTRFGSKVRGRRTGIIFNNNMNDFSLPGLPSRHELAESPSNYIVPGNRPFSSMCPSVITQTDPQTGKRKLKMVLGVAGGPKITTTTAMIILNSLFFGDDVGTSVAKKRIHYQVAGPVMVENGFDKAIVDGLIQKGHDIEVEKSLFSIVQAILANDDGTLSAACDFRKGGRPSGF</sequence>
<dbReference type="EMBL" id="CAWYQH010000130">
    <property type="protein sequence ID" value="CAK8693135.1"/>
    <property type="molecule type" value="Genomic_DNA"/>
</dbReference>
<dbReference type="PRINTS" id="PR01210">
    <property type="entry name" value="GGTRANSPTASE"/>
</dbReference>
<keyword evidence="2" id="KW-0472">Membrane</keyword>
<dbReference type="SUPFAM" id="SSF56235">
    <property type="entry name" value="N-terminal nucleophile aminohydrolases (Ntn hydrolases)"/>
    <property type="match status" value="1"/>
</dbReference>
<dbReference type="InterPro" id="IPR029055">
    <property type="entry name" value="Ntn_hydrolases_N"/>
</dbReference>
<dbReference type="PANTHER" id="PTHR11686">
    <property type="entry name" value="GAMMA GLUTAMYL TRANSPEPTIDASE"/>
    <property type="match status" value="1"/>
</dbReference>
<name>A0ABP0GSD4_CLALP</name>
<reference evidence="3 4" key="1">
    <citation type="submission" date="2024-02" db="EMBL/GenBank/DDBJ databases">
        <authorList>
            <person name="Daric V."/>
            <person name="Darras S."/>
        </authorList>
    </citation>
    <scope>NUCLEOTIDE SEQUENCE [LARGE SCALE GENOMIC DNA]</scope>
</reference>
<feature type="transmembrane region" description="Helical" evidence="2">
    <location>
        <begin position="21"/>
        <end position="42"/>
    </location>
</feature>
<keyword evidence="2" id="KW-0012">Acyltransferase</keyword>
<dbReference type="Gene3D" id="1.10.246.130">
    <property type="match status" value="1"/>
</dbReference>
<evidence type="ECO:0000313" key="4">
    <source>
        <dbReference type="Proteomes" id="UP001642483"/>
    </source>
</evidence>
<comment type="pathway">
    <text evidence="2">Sulfur metabolism; glutathione metabolism.</text>
</comment>
<organism evidence="3 4">
    <name type="scientific">Clavelina lepadiformis</name>
    <name type="common">Light-bulb sea squirt</name>
    <name type="synonym">Ascidia lepadiformis</name>
    <dbReference type="NCBI Taxonomy" id="159417"/>
    <lineage>
        <taxon>Eukaryota</taxon>
        <taxon>Metazoa</taxon>
        <taxon>Chordata</taxon>
        <taxon>Tunicata</taxon>
        <taxon>Ascidiacea</taxon>
        <taxon>Aplousobranchia</taxon>
        <taxon>Clavelinidae</taxon>
        <taxon>Clavelina</taxon>
    </lineage>
</organism>
<comment type="similarity">
    <text evidence="1">Belongs to the gamma-glutamyltransferase family.</text>
</comment>
<accession>A0ABP0GSD4</accession>
<evidence type="ECO:0000256" key="1">
    <source>
        <dbReference type="ARBA" id="ARBA00009381"/>
    </source>
</evidence>
<keyword evidence="2" id="KW-0808">Transferase</keyword>
<dbReference type="EC" id="2.3.2.2" evidence="2"/>
<dbReference type="Proteomes" id="UP001642483">
    <property type="component" value="Unassembled WGS sequence"/>
</dbReference>
<protein>
    <recommendedName>
        <fullName evidence="2">Glutathione hydrolase</fullName>
        <ecNumber evidence="2">2.3.2.2</ecNumber>
        <ecNumber evidence="2">3.4.19.13</ecNumber>
    </recommendedName>
    <alternativeName>
        <fullName evidence="2">Gamma-glutamyltransferase</fullName>
    </alternativeName>
    <alternativeName>
        <fullName evidence="2">Gamma-glutamyltranspeptidase</fullName>
    </alternativeName>
</protein>